<feature type="region of interest" description="Disordered" evidence="5">
    <location>
        <begin position="655"/>
        <end position="677"/>
    </location>
</feature>
<feature type="domain" description="SANT" evidence="6">
    <location>
        <begin position="183"/>
        <end position="234"/>
    </location>
</feature>
<keyword evidence="8" id="KW-1185">Reference proteome</keyword>
<organism evidence="7 8">
    <name type="scientific">Rubus argutus</name>
    <name type="common">Southern blackberry</name>
    <dbReference type="NCBI Taxonomy" id="59490"/>
    <lineage>
        <taxon>Eukaryota</taxon>
        <taxon>Viridiplantae</taxon>
        <taxon>Streptophyta</taxon>
        <taxon>Embryophyta</taxon>
        <taxon>Tracheophyta</taxon>
        <taxon>Spermatophyta</taxon>
        <taxon>Magnoliopsida</taxon>
        <taxon>eudicotyledons</taxon>
        <taxon>Gunneridae</taxon>
        <taxon>Pentapetalae</taxon>
        <taxon>rosids</taxon>
        <taxon>fabids</taxon>
        <taxon>Rosales</taxon>
        <taxon>Rosaceae</taxon>
        <taxon>Rosoideae</taxon>
        <taxon>Rosoideae incertae sedis</taxon>
        <taxon>Rubus</taxon>
    </lineage>
</organism>
<dbReference type="Pfam" id="PF25826">
    <property type="entry name" value="DUF7952"/>
    <property type="match status" value="1"/>
</dbReference>
<keyword evidence="4" id="KW-0539">Nucleus</keyword>
<feature type="region of interest" description="Disordered" evidence="5">
    <location>
        <begin position="608"/>
        <end position="643"/>
    </location>
</feature>
<dbReference type="PANTHER" id="PTHR13859">
    <property type="entry name" value="ATROPHIN-RELATED"/>
    <property type="match status" value="1"/>
</dbReference>
<feature type="region of interest" description="Disordered" evidence="5">
    <location>
        <begin position="868"/>
        <end position="900"/>
    </location>
</feature>
<dbReference type="FunFam" id="1.10.10.60:FF:000374">
    <property type="entry name" value="Arginine-glutamic acid dipeptide repeat protein"/>
    <property type="match status" value="1"/>
</dbReference>
<dbReference type="PANTHER" id="PTHR13859:SF31">
    <property type="entry name" value="ELM2 DOMAIN-CONTAINING PROTEIN"/>
    <property type="match status" value="1"/>
</dbReference>
<sequence length="942" mass="104612">MESTELDHVGNCFKETSIEHLSHSDTPCTSNAFGDQQVLPRVGGKYQVDIPFMTVETMESERLKLLNDPTDSQIPNVSHSFLIGLPIPITWVKEVNNIEAEGLDSPTNPDDAVNVKKCLETRKRKKNHKGSRKKSSELSAEPVEFGLDQGEDSRPASLRTLLLKERQLNQLLRSKSCSPVPDSSREHWSDAEADSFLLGLYIFGKNFNQVNRFMEHKAMGDILSFYYGTFYRSDEYCRWSDCQKVRRRKCIIGEKIFTGWRQRELFSRMTPHVQEESRITLLEGYKSFAEGRTSLEQYVSFLKSTVGIHVLVKAVGIGKGEEDLTGFAIEPGKNNQEIPGCPAPKIPNGKAFASLTFTEIVKFLTGGFRLSKARCNDIFWEAVWPRLLANGWHSEQPKNRGYVSSEHYLVFLMPGIKKYSRRKLTKGGHYLDSVSDVLNKVASEPKLIQLEADEDIVGNEEGGWVPEATSDQEDLSYQQRPCYLKPRVSTSNPNHMKFTVVDTSLVHGGKSHGIVELRYLPVELKTNSKQSNFSTDSEGESSEYKLNEYQNDIAERADIPLKSKKNKAQDGGGGLKRFTVVDTSLVFGGKSSTVRELRCSPAVDKGVLKSKRTSWDSEANSSEDLLQKHKPDATDSSLNGEVNNFNVNCHEDTSATAETMESHQDQKTSMSDDKQPKKSILNKFSRRAKSSHSNSTGPLIKRRKLTACVKAETSCHIENCSQGLEPEQVGLQCTLNGPNSGTLVVALVGPKQKESSSTSEAEGSLEEESSLETRSGDGFGVHTSQAHASSNLTQPQDLVDRTDGDTCAEVSHETNADSSCLSSSGTKLVDDALRTSNMSSRRQSTRNRPLTAKAMEALANGYLSIKTRQKTDVGTRENSFSRPSRKSHKVRNRVKATSSPADTVGGIVTLKDEMDVNEACKVNKDTVSECPDQMGDKWLTSY</sequence>
<dbReference type="SUPFAM" id="SSF46689">
    <property type="entry name" value="Homeodomain-like"/>
    <property type="match status" value="1"/>
</dbReference>
<dbReference type="GO" id="GO:0005634">
    <property type="term" value="C:nucleus"/>
    <property type="evidence" value="ECO:0007669"/>
    <property type="project" value="UniProtKB-SubCell"/>
</dbReference>
<evidence type="ECO:0000256" key="1">
    <source>
        <dbReference type="ARBA" id="ARBA00004123"/>
    </source>
</evidence>
<feature type="compositionally biased region" description="Polar residues" evidence="5">
    <location>
        <begin position="782"/>
        <end position="796"/>
    </location>
</feature>
<dbReference type="InterPro" id="IPR009057">
    <property type="entry name" value="Homeodomain-like_sf"/>
</dbReference>
<dbReference type="InterPro" id="IPR057712">
    <property type="entry name" value="DUF7952"/>
</dbReference>
<name>A0AAW1W786_RUBAR</name>
<evidence type="ECO:0000256" key="2">
    <source>
        <dbReference type="ARBA" id="ARBA00023015"/>
    </source>
</evidence>
<feature type="region of interest" description="Disordered" evidence="5">
    <location>
        <begin position="119"/>
        <end position="152"/>
    </location>
</feature>
<evidence type="ECO:0000313" key="7">
    <source>
        <dbReference type="EMBL" id="KAK9919855.1"/>
    </source>
</evidence>
<dbReference type="Proteomes" id="UP001457282">
    <property type="component" value="Unassembled WGS sequence"/>
</dbReference>
<evidence type="ECO:0000256" key="5">
    <source>
        <dbReference type="SAM" id="MobiDB-lite"/>
    </source>
</evidence>
<keyword evidence="3" id="KW-0804">Transcription</keyword>
<feature type="region of interest" description="Disordered" evidence="5">
    <location>
        <begin position="750"/>
        <end position="802"/>
    </location>
</feature>
<accession>A0AAW1W786</accession>
<dbReference type="Pfam" id="PF24662">
    <property type="entry name" value="DUF7650"/>
    <property type="match status" value="1"/>
</dbReference>
<dbReference type="GO" id="GO:0003714">
    <property type="term" value="F:transcription corepressor activity"/>
    <property type="evidence" value="ECO:0007669"/>
    <property type="project" value="TreeGrafter"/>
</dbReference>
<comment type="caution">
    <text evidence="7">The sequence shown here is derived from an EMBL/GenBank/DDBJ whole genome shotgun (WGS) entry which is preliminary data.</text>
</comment>
<dbReference type="InterPro" id="IPR056067">
    <property type="entry name" value="DUF7650"/>
</dbReference>
<feature type="compositionally biased region" description="Basic residues" evidence="5">
    <location>
        <begin position="122"/>
        <end position="133"/>
    </location>
</feature>
<dbReference type="EMBL" id="JBEDUW010000006">
    <property type="protein sequence ID" value="KAK9919855.1"/>
    <property type="molecule type" value="Genomic_DNA"/>
</dbReference>
<dbReference type="AlphaFoldDB" id="A0AAW1W786"/>
<evidence type="ECO:0000313" key="8">
    <source>
        <dbReference type="Proteomes" id="UP001457282"/>
    </source>
</evidence>
<evidence type="ECO:0000256" key="3">
    <source>
        <dbReference type="ARBA" id="ARBA00023163"/>
    </source>
</evidence>
<evidence type="ECO:0000256" key="4">
    <source>
        <dbReference type="ARBA" id="ARBA00023242"/>
    </source>
</evidence>
<reference evidence="7 8" key="1">
    <citation type="journal article" date="2023" name="G3 (Bethesda)">
        <title>A chromosome-length genome assembly and annotation of blackberry (Rubus argutus, cv. 'Hillquist').</title>
        <authorList>
            <person name="Bruna T."/>
            <person name="Aryal R."/>
            <person name="Dudchenko O."/>
            <person name="Sargent D.J."/>
            <person name="Mead D."/>
            <person name="Buti M."/>
            <person name="Cavallini A."/>
            <person name="Hytonen T."/>
            <person name="Andres J."/>
            <person name="Pham M."/>
            <person name="Weisz D."/>
            <person name="Mascagni F."/>
            <person name="Usai G."/>
            <person name="Natali L."/>
            <person name="Bassil N."/>
            <person name="Fernandez G.E."/>
            <person name="Lomsadze A."/>
            <person name="Armour M."/>
            <person name="Olukolu B."/>
            <person name="Poorten T."/>
            <person name="Britton C."/>
            <person name="Davik J."/>
            <person name="Ashrafi H."/>
            <person name="Aiden E.L."/>
            <person name="Borodovsky M."/>
            <person name="Worthington M."/>
        </authorList>
    </citation>
    <scope>NUCLEOTIDE SEQUENCE [LARGE SCALE GENOMIC DNA]</scope>
    <source>
        <strain evidence="7">PI 553951</strain>
    </source>
</reference>
<dbReference type="PROSITE" id="PS51293">
    <property type="entry name" value="SANT"/>
    <property type="match status" value="1"/>
</dbReference>
<dbReference type="Gene3D" id="1.10.10.60">
    <property type="entry name" value="Homeodomain-like"/>
    <property type="match status" value="1"/>
</dbReference>
<gene>
    <name evidence="7" type="ORF">M0R45_028430</name>
</gene>
<evidence type="ECO:0000259" key="6">
    <source>
        <dbReference type="PROSITE" id="PS51293"/>
    </source>
</evidence>
<comment type="subcellular location">
    <subcellularLocation>
        <location evidence="1">Nucleus</location>
    </subcellularLocation>
</comment>
<keyword evidence="2" id="KW-0805">Transcription regulation</keyword>
<feature type="compositionally biased region" description="Polar residues" evidence="5">
    <location>
        <begin position="634"/>
        <end position="643"/>
    </location>
</feature>
<feature type="compositionally biased region" description="Basic residues" evidence="5">
    <location>
        <begin position="883"/>
        <end position="894"/>
    </location>
</feature>
<protein>
    <recommendedName>
        <fullName evidence="6">SANT domain-containing protein</fullName>
    </recommendedName>
</protein>
<dbReference type="InterPro" id="IPR017884">
    <property type="entry name" value="SANT_dom"/>
</dbReference>
<proteinExistence type="predicted"/>
<feature type="compositionally biased region" description="Basic and acidic residues" evidence="5">
    <location>
        <begin position="660"/>
        <end position="676"/>
    </location>
</feature>